<accession>A0A8K0KMC1</accession>
<name>A0A8K0KMC1_LADFU</name>
<dbReference type="GO" id="GO:0030036">
    <property type="term" value="P:actin cytoskeleton organization"/>
    <property type="evidence" value="ECO:0007669"/>
    <property type="project" value="TreeGrafter"/>
</dbReference>
<feature type="compositionally biased region" description="Low complexity" evidence="5">
    <location>
        <begin position="163"/>
        <end position="202"/>
    </location>
</feature>
<dbReference type="EMBL" id="KZ309254">
    <property type="protein sequence ID" value="KAG8237961.1"/>
    <property type="molecule type" value="Genomic_DNA"/>
</dbReference>
<dbReference type="Pfam" id="PF02755">
    <property type="entry name" value="RPEL"/>
    <property type="match status" value="1"/>
</dbReference>
<feature type="compositionally biased region" description="Pro residues" evidence="5">
    <location>
        <begin position="264"/>
        <end position="278"/>
    </location>
</feature>
<dbReference type="AlphaFoldDB" id="A0A8K0KMC1"/>
<keyword evidence="3" id="KW-0009">Actin-binding</keyword>
<evidence type="ECO:0000313" key="6">
    <source>
        <dbReference type="EMBL" id="KAG8237961.1"/>
    </source>
</evidence>
<keyword evidence="2" id="KW-0677">Repeat</keyword>
<evidence type="ECO:0000256" key="1">
    <source>
        <dbReference type="ARBA" id="ARBA00009795"/>
    </source>
</evidence>
<proteinExistence type="inferred from homology"/>
<dbReference type="Proteomes" id="UP000792457">
    <property type="component" value="Unassembled WGS sequence"/>
</dbReference>
<evidence type="ECO:0000256" key="3">
    <source>
        <dbReference type="ARBA" id="ARBA00023203"/>
    </source>
</evidence>
<reference evidence="6" key="2">
    <citation type="submission" date="2017-10" db="EMBL/GenBank/DDBJ databases">
        <title>Ladona fulva Genome sequencing and assembly.</title>
        <authorList>
            <person name="Murali S."/>
            <person name="Richards S."/>
            <person name="Bandaranaike D."/>
            <person name="Bellair M."/>
            <person name="Blankenburg K."/>
            <person name="Chao H."/>
            <person name="Dinh H."/>
            <person name="Doddapaneni H."/>
            <person name="Dugan-Rocha S."/>
            <person name="Elkadiri S."/>
            <person name="Gnanaolivu R."/>
            <person name="Hernandez B."/>
            <person name="Skinner E."/>
            <person name="Javaid M."/>
            <person name="Lee S."/>
            <person name="Li M."/>
            <person name="Ming W."/>
            <person name="Munidasa M."/>
            <person name="Muniz J."/>
            <person name="Nguyen L."/>
            <person name="Hughes D."/>
            <person name="Osuji N."/>
            <person name="Pu L.-L."/>
            <person name="Puazo M."/>
            <person name="Qu C."/>
            <person name="Quiroz J."/>
            <person name="Raj R."/>
            <person name="Weissenberger G."/>
            <person name="Xin Y."/>
            <person name="Zou X."/>
            <person name="Han Y."/>
            <person name="Worley K."/>
            <person name="Muzny D."/>
            <person name="Gibbs R."/>
        </authorList>
    </citation>
    <scope>NUCLEOTIDE SEQUENCE</scope>
    <source>
        <strain evidence="6">Sampled in the wild</strain>
    </source>
</reference>
<evidence type="ECO:0000256" key="5">
    <source>
        <dbReference type="SAM" id="MobiDB-lite"/>
    </source>
</evidence>
<dbReference type="PANTHER" id="PTHR12751:SF18">
    <property type="entry name" value="PHOSPHATASE AND ACTIN REGULATOR 1"/>
    <property type="match status" value="1"/>
</dbReference>
<evidence type="ECO:0000256" key="2">
    <source>
        <dbReference type="ARBA" id="ARBA00022737"/>
    </source>
</evidence>
<reference evidence="6" key="1">
    <citation type="submission" date="2013-04" db="EMBL/GenBank/DDBJ databases">
        <authorList>
            <person name="Qu J."/>
            <person name="Murali S.C."/>
            <person name="Bandaranaike D."/>
            <person name="Bellair M."/>
            <person name="Blankenburg K."/>
            <person name="Chao H."/>
            <person name="Dinh H."/>
            <person name="Doddapaneni H."/>
            <person name="Downs B."/>
            <person name="Dugan-Rocha S."/>
            <person name="Elkadiri S."/>
            <person name="Gnanaolivu R.D."/>
            <person name="Hernandez B."/>
            <person name="Javaid M."/>
            <person name="Jayaseelan J.C."/>
            <person name="Lee S."/>
            <person name="Li M."/>
            <person name="Ming W."/>
            <person name="Munidasa M."/>
            <person name="Muniz J."/>
            <person name="Nguyen L."/>
            <person name="Ongeri F."/>
            <person name="Osuji N."/>
            <person name="Pu L.-L."/>
            <person name="Puazo M."/>
            <person name="Qu C."/>
            <person name="Quiroz J."/>
            <person name="Raj R."/>
            <person name="Weissenberger G."/>
            <person name="Xin Y."/>
            <person name="Zou X."/>
            <person name="Han Y."/>
            <person name="Richards S."/>
            <person name="Worley K."/>
            <person name="Muzny D."/>
            <person name="Gibbs R."/>
        </authorList>
    </citation>
    <scope>NUCLEOTIDE SEQUENCE</scope>
    <source>
        <strain evidence="6">Sampled in the wild</strain>
    </source>
</reference>
<feature type="region of interest" description="Disordered" evidence="5">
    <location>
        <begin position="241"/>
        <end position="284"/>
    </location>
</feature>
<feature type="region of interest" description="Disordered" evidence="5">
    <location>
        <begin position="33"/>
        <end position="81"/>
    </location>
</feature>
<gene>
    <name evidence="6" type="ORF">J437_LFUL018252</name>
</gene>
<dbReference type="SMART" id="SM00707">
    <property type="entry name" value="RPEL"/>
    <property type="match status" value="1"/>
</dbReference>
<dbReference type="InterPro" id="IPR004018">
    <property type="entry name" value="RPEL_repeat"/>
</dbReference>
<keyword evidence="7" id="KW-1185">Reference proteome</keyword>
<dbReference type="GO" id="GO:0003779">
    <property type="term" value="F:actin binding"/>
    <property type="evidence" value="ECO:0007669"/>
    <property type="project" value="UniProtKB-KW"/>
</dbReference>
<feature type="repeat" description="RPEL" evidence="4">
    <location>
        <begin position="112"/>
        <end position="137"/>
    </location>
</feature>
<evidence type="ECO:0008006" key="8">
    <source>
        <dbReference type="Google" id="ProtNLM"/>
    </source>
</evidence>
<comment type="similarity">
    <text evidence="1">Belongs to the phosphatase and actin regulator family.</text>
</comment>
<feature type="region of interest" description="Disordered" evidence="5">
    <location>
        <begin position="162"/>
        <end position="204"/>
    </location>
</feature>
<sequence>MKTRHYVSHGANLTDGESSSGVISVATADFVGSVSGRANGSGGSRIPLPPGGAPSPPLSPTSPSLSPPPPPLDVGAAAARKGSSKLSALGRFFKPWKWRRRRKSERFEAASRSLERKISVRANREELVQKGILLPESPTSPLPQITELHKGGVEGVDIGNGGVSLSPSVPTTLSSPTVKDADADPSSIPTAASATPTSSTTTNSRLSRRLLCYPVELCTSGSPPHSMGANGALVQRPTSLPAPIRATHSGPCVSSAGGVDIPQLLPPSNPSPTSPQPPAVASSSSISVSSSIPINTVVPALGGASTQQALLHAQLQQQLHHHLITTHHQLSSNQCPPPPPPNSGLVFSNLHLYFEFASPAGRKQFLSQCETVFSNIIHPLLEYFFLN</sequence>
<comment type="caution">
    <text evidence="6">The sequence shown here is derived from an EMBL/GenBank/DDBJ whole genome shotgun (WGS) entry which is preliminary data.</text>
</comment>
<evidence type="ECO:0000256" key="4">
    <source>
        <dbReference type="PROSITE-ProRule" id="PRU00401"/>
    </source>
</evidence>
<dbReference type="OrthoDB" id="5563016at2759"/>
<protein>
    <recommendedName>
        <fullName evidence="8">Phosphatase and actin regulator</fullName>
    </recommendedName>
</protein>
<evidence type="ECO:0000313" key="7">
    <source>
        <dbReference type="Proteomes" id="UP000792457"/>
    </source>
</evidence>
<dbReference type="PROSITE" id="PS51073">
    <property type="entry name" value="RPEL"/>
    <property type="match status" value="1"/>
</dbReference>
<feature type="compositionally biased region" description="Pro residues" evidence="5">
    <location>
        <begin position="47"/>
        <end position="72"/>
    </location>
</feature>
<dbReference type="PANTHER" id="PTHR12751">
    <property type="entry name" value="PHOSPHATASE AND ACTIN REGULATOR PHACTR"/>
    <property type="match status" value="1"/>
</dbReference>
<organism evidence="6 7">
    <name type="scientific">Ladona fulva</name>
    <name type="common">Scarce chaser dragonfly</name>
    <name type="synonym">Libellula fulva</name>
    <dbReference type="NCBI Taxonomy" id="123851"/>
    <lineage>
        <taxon>Eukaryota</taxon>
        <taxon>Metazoa</taxon>
        <taxon>Ecdysozoa</taxon>
        <taxon>Arthropoda</taxon>
        <taxon>Hexapoda</taxon>
        <taxon>Insecta</taxon>
        <taxon>Pterygota</taxon>
        <taxon>Palaeoptera</taxon>
        <taxon>Odonata</taxon>
        <taxon>Epiprocta</taxon>
        <taxon>Anisoptera</taxon>
        <taxon>Libelluloidea</taxon>
        <taxon>Libellulidae</taxon>
        <taxon>Ladona</taxon>
    </lineage>
</organism>